<proteinExistence type="inferred from homology"/>
<keyword evidence="10" id="KW-1185">Reference proteome</keyword>
<dbReference type="SUPFAM" id="SSF161098">
    <property type="entry name" value="MetI-like"/>
    <property type="match status" value="1"/>
</dbReference>
<protein>
    <submittedName>
        <fullName evidence="9">Phosphonate ABC transporter, permease protein PhnE</fullName>
    </submittedName>
</protein>
<dbReference type="InterPro" id="IPR035906">
    <property type="entry name" value="MetI-like_sf"/>
</dbReference>
<dbReference type="AlphaFoldDB" id="A0AAW4WZ74"/>
<feature type="domain" description="ABC transmembrane type-1" evidence="8">
    <location>
        <begin position="79"/>
        <end position="262"/>
    </location>
</feature>
<organism evidence="9 10">
    <name type="scientific">Halanaerobium polyolivorans</name>
    <dbReference type="NCBI Taxonomy" id="2886943"/>
    <lineage>
        <taxon>Bacteria</taxon>
        <taxon>Bacillati</taxon>
        <taxon>Bacillota</taxon>
        <taxon>Clostridia</taxon>
        <taxon>Halanaerobiales</taxon>
        <taxon>Halanaerobiaceae</taxon>
        <taxon>Halanaerobium</taxon>
    </lineage>
</organism>
<comment type="caution">
    <text evidence="9">The sequence shown here is derived from an EMBL/GenBank/DDBJ whole genome shotgun (WGS) entry which is preliminary data.</text>
</comment>
<keyword evidence="4 7" id="KW-0812">Transmembrane</keyword>
<feature type="transmembrane region" description="Helical" evidence="7">
    <location>
        <begin position="189"/>
        <end position="208"/>
    </location>
</feature>
<evidence type="ECO:0000313" key="9">
    <source>
        <dbReference type="EMBL" id="MCC3144472.1"/>
    </source>
</evidence>
<evidence type="ECO:0000256" key="2">
    <source>
        <dbReference type="ARBA" id="ARBA00022448"/>
    </source>
</evidence>
<evidence type="ECO:0000256" key="6">
    <source>
        <dbReference type="ARBA" id="ARBA00023136"/>
    </source>
</evidence>
<dbReference type="Proteomes" id="UP001199296">
    <property type="component" value="Unassembled WGS sequence"/>
</dbReference>
<dbReference type="EMBL" id="JAJFAT010000004">
    <property type="protein sequence ID" value="MCC3144472.1"/>
    <property type="molecule type" value="Genomic_DNA"/>
</dbReference>
<dbReference type="PANTHER" id="PTHR30043">
    <property type="entry name" value="PHOSPHONATES TRANSPORT SYSTEM PERMEASE PROTEIN"/>
    <property type="match status" value="1"/>
</dbReference>
<gene>
    <name evidence="9" type="primary">phnE</name>
    <name evidence="9" type="ORF">LJ207_03940</name>
</gene>
<dbReference type="GO" id="GO:0015416">
    <property type="term" value="F:ABC-type phosphonate transporter activity"/>
    <property type="evidence" value="ECO:0007669"/>
    <property type="project" value="InterPro"/>
</dbReference>
<evidence type="ECO:0000313" key="10">
    <source>
        <dbReference type="Proteomes" id="UP001199296"/>
    </source>
</evidence>
<comment type="subcellular location">
    <subcellularLocation>
        <location evidence="1 7">Cell membrane</location>
        <topology evidence="1 7">Multi-pass membrane protein</topology>
    </subcellularLocation>
</comment>
<dbReference type="InterPro" id="IPR000515">
    <property type="entry name" value="MetI-like"/>
</dbReference>
<dbReference type="PANTHER" id="PTHR30043:SF1">
    <property type="entry name" value="ABC TRANSPORT SYSTEM PERMEASE PROTEIN P69"/>
    <property type="match status" value="1"/>
</dbReference>
<evidence type="ECO:0000256" key="5">
    <source>
        <dbReference type="ARBA" id="ARBA00022989"/>
    </source>
</evidence>
<accession>A0AAW4WZ74</accession>
<dbReference type="NCBIfam" id="TIGR01097">
    <property type="entry name" value="PhnE"/>
    <property type="match status" value="1"/>
</dbReference>
<dbReference type="RefSeq" id="WP_229344263.1">
    <property type="nucleotide sequence ID" value="NZ_JAJFAT010000004.1"/>
</dbReference>
<evidence type="ECO:0000256" key="1">
    <source>
        <dbReference type="ARBA" id="ARBA00004651"/>
    </source>
</evidence>
<dbReference type="Gene3D" id="1.10.3720.10">
    <property type="entry name" value="MetI-like"/>
    <property type="match status" value="1"/>
</dbReference>
<reference evidence="9 10" key="1">
    <citation type="submission" date="2021-10" db="EMBL/GenBank/DDBJ databases">
        <authorList>
            <person name="Grouzdev D.S."/>
            <person name="Pantiukh K.S."/>
            <person name="Krutkina M.S."/>
        </authorList>
    </citation>
    <scope>NUCLEOTIDE SEQUENCE [LARGE SCALE GENOMIC DNA]</scope>
    <source>
        <strain evidence="9 10">Z-7514</strain>
    </source>
</reference>
<keyword evidence="3" id="KW-1003">Cell membrane</keyword>
<dbReference type="PROSITE" id="PS50928">
    <property type="entry name" value="ABC_TM1"/>
    <property type="match status" value="1"/>
</dbReference>
<sequence length="270" mass="29791">MPWKNTDNKSEWVFRSREESLKRFLLFLAGLTVFLIASKFISDATMWPFVLDAPTQAMDFVTRMFPPDLAYTNRILPALWDTINLAVFGTVLAAVISVPIAVMAAQNTTPHRIVRGIALTIIVTSRSVNSLIWALIIVQVVGPGLFAGMLAIAVRGVGMISKLFYETIEEIDQEPIEAIKATGASKAQVFLYGYIPQLMPSFVGVSVYRWEINIRESTIIGIVGGGGIGFLLNSAINRLRWDQAIMVLITILITVFIAEWVSAKAREAVA</sequence>
<dbReference type="GO" id="GO:0005886">
    <property type="term" value="C:plasma membrane"/>
    <property type="evidence" value="ECO:0007669"/>
    <property type="project" value="UniProtKB-SubCell"/>
</dbReference>
<evidence type="ECO:0000259" key="8">
    <source>
        <dbReference type="PROSITE" id="PS50928"/>
    </source>
</evidence>
<keyword evidence="5 7" id="KW-1133">Transmembrane helix</keyword>
<dbReference type="Pfam" id="PF00528">
    <property type="entry name" value="BPD_transp_1"/>
    <property type="match status" value="1"/>
</dbReference>
<feature type="transmembrane region" description="Helical" evidence="7">
    <location>
        <begin position="83"/>
        <end position="105"/>
    </location>
</feature>
<evidence type="ECO:0000256" key="7">
    <source>
        <dbReference type="RuleBase" id="RU363032"/>
    </source>
</evidence>
<feature type="transmembrane region" description="Helical" evidence="7">
    <location>
        <begin position="244"/>
        <end position="263"/>
    </location>
</feature>
<comment type="similarity">
    <text evidence="7">Belongs to the binding-protein-dependent transport system permease family.</text>
</comment>
<feature type="transmembrane region" description="Helical" evidence="7">
    <location>
        <begin position="24"/>
        <end position="41"/>
    </location>
</feature>
<dbReference type="CDD" id="cd06261">
    <property type="entry name" value="TM_PBP2"/>
    <property type="match status" value="1"/>
</dbReference>
<keyword evidence="2 7" id="KW-0813">Transport</keyword>
<keyword evidence="6 7" id="KW-0472">Membrane</keyword>
<dbReference type="InterPro" id="IPR005769">
    <property type="entry name" value="PhnE/PtxC"/>
</dbReference>
<feature type="transmembrane region" description="Helical" evidence="7">
    <location>
        <begin position="214"/>
        <end position="232"/>
    </location>
</feature>
<evidence type="ECO:0000256" key="4">
    <source>
        <dbReference type="ARBA" id="ARBA00022692"/>
    </source>
</evidence>
<evidence type="ECO:0000256" key="3">
    <source>
        <dbReference type="ARBA" id="ARBA00022475"/>
    </source>
</evidence>
<name>A0AAW4WZ74_9FIRM</name>